<keyword evidence="3 6" id="KW-0547">Nucleotide-binding</keyword>
<organism evidence="10">
    <name type="scientific">Spirodela intermedia</name>
    <name type="common">Intermediate duckweed</name>
    <dbReference type="NCBI Taxonomy" id="51605"/>
    <lineage>
        <taxon>Eukaryota</taxon>
        <taxon>Viridiplantae</taxon>
        <taxon>Streptophyta</taxon>
        <taxon>Embryophyta</taxon>
        <taxon>Tracheophyta</taxon>
        <taxon>Spermatophyta</taxon>
        <taxon>Magnoliopsida</taxon>
        <taxon>Liliopsida</taxon>
        <taxon>Araceae</taxon>
        <taxon>Lemnoideae</taxon>
        <taxon>Spirodela</taxon>
    </lineage>
</organism>
<accession>A0A7I8IIG0</accession>
<evidence type="ECO:0000256" key="2">
    <source>
        <dbReference type="ARBA" id="ARBA00022679"/>
    </source>
</evidence>
<reference evidence="10 11" key="1">
    <citation type="submission" date="2019-12" db="EMBL/GenBank/DDBJ databases">
        <authorList>
            <person name="Scholz U."/>
            <person name="Mascher M."/>
            <person name="Fiebig A."/>
        </authorList>
    </citation>
    <scope>NUCLEOTIDE SEQUENCE</scope>
</reference>
<dbReference type="Proteomes" id="UP001189122">
    <property type="component" value="Unassembled WGS sequence"/>
</dbReference>
<dbReference type="GO" id="GO:0007165">
    <property type="term" value="P:signal transduction"/>
    <property type="evidence" value="ECO:0007669"/>
    <property type="project" value="TreeGrafter"/>
</dbReference>
<feature type="domain" description="Protein kinase" evidence="9">
    <location>
        <begin position="25"/>
        <end position="235"/>
    </location>
</feature>
<evidence type="ECO:0000256" key="7">
    <source>
        <dbReference type="RuleBase" id="RU000304"/>
    </source>
</evidence>
<feature type="compositionally biased region" description="Gly residues" evidence="8">
    <location>
        <begin position="258"/>
        <end position="267"/>
    </location>
</feature>
<dbReference type="Pfam" id="PF00069">
    <property type="entry name" value="Pkinase"/>
    <property type="match status" value="1"/>
</dbReference>
<dbReference type="InterPro" id="IPR008271">
    <property type="entry name" value="Ser/Thr_kinase_AS"/>
</dbReference>
<dbReference type="EMBL" id="CACRZD030000003">
    <property type="protein sequence ID" value="CAA6656945.1"/>
    <property type="molecule type" value="Genomic_DNA"/>
</dbReference>
<dbReference type="PROSITE" id="PS00108">
    <property type="entry name" value="PROTEIN_KINASE_ST"/>
    <property type="match status" value="1"/>
</dbReference>
<dbReference type="GO" id="GO:0004674">
    <property type="term" value="F:protein serine/threonine kinase activity"/>
    <property type="evidence" value="ECO:0007669"/>
    <property type="project" value="UniProtKB-KW"/>
</dbReference>
<dbReference type="Gene3D" id="1.10.510.10">
    <property type="entry name" value="Transferase(Phosphotransferase) domain 1"/>
    <property type="match status" value="1"/>
</dbReference>
<dbReference type="FunFam" id="3.30.200.20:FF:000042">
    <property type="entry name" value="Aurora kinase A"/>
    <property type="match status" value="1"/>
</dbReference>
<feature type="region of interest" description="Disordered" evidence="8">
    <location>
        <begin position="383"/>
        <end position="419"/>
    </location>
</feature>
<evidence type="ECO:0000256" key="3">
    <source>
        <dbReference type="ARBA" id="ARBA00022741"/>
    </source>
</evidence>
<gene>
    <name evidence="10" type="ORF">SI7747_03003416</name>
</gene>
<dbReference type="SMART" id="SM00220">
    <property type="entry name" value="S_TKc"/>
    <property type="match status" value="1"/>
</dbReference>
<keyword evidence="1 7" id="KW-0723">Serine/threonine-protein kinase</keyword>
<dbReference type="EMBL" id="LR743590">
    <property type="protein sequence ID" value="CAA2617247.1"/>
    <property type="molecule type" value="Genomic_DNA"/>
</dbReference>
<feature type="binding site" evidence="6">
    <location>
        <position position="63"/>
    </location>
    <ligand>
        <name>ATP</name>
        <dbReference type="ChEBI" id="CHEBI:30616"/>
    </ligand>
</feature>
<dbReference type="PANTHER" id="PTHR43895">
    <property type="entry name" value="CALCIUM/CALMODULIN-DEPENDENT PROTEIN KINASE KINASE-RELATED"/>
    <property type="match status" value="1"/>
</dbReference>
<dbReference type="Gene3D" id="3.30.310.80">
    <property type="entry name" value="Kinase associated domain 1, KA1"/>
    <property type="match status" value="1"/>
</dbReference>
<proteinExistence type="inferred from homology"/>
<feature type="compositionally biased region" description="Pro residues" evidence="8">
    <location>
        <begin position="387"/>
        <end position="405"/>
    </location>
</feature>
<dbReference type="PROSITE" id="PS50011">
    <property type="entry name" value="PROTEIN_KINASE_DOM"/>
    <property type="match status" value="1"/>
</dbReference>
<keyword evidence="11" id="KW-1185">Reference proteome</keyword>
<evidence type="ECO:0000313" key="11">
    <source>
        <dbReference type="Proteomes" id="UP001189122"/>
    </source>
</evidence>
<dbReference type="Gene3D" id="3.30.200.20">
    <property type="entry name" value="Phosphorylase Kinase, domain 1"/>
    <property type="match status" value="1"/>
</dbReference>
<dbReference type="SUPFAM" id="SSF56112">
    <property type="entry name" value="Protein kinase-like (PK-like)"/>
    <property type="match status" value="1"/>
</dbReference>
<evidence type="ECO:0000256" key="4">
    <source>
        <dbReference type="ARBA" id="ARBA00022777"/>
    </source>
</evidence>
<protein>
    <recommendedName>
        <fullName evidence="9">Protein kinase domain-containing protein</fullName>
    </recommendedName>
</protein>
<feature type="region of interest" description="Disordered" evidence="8">
    <location>
        <begin position="241"/>
        <end position="267"/>
    </location>
</feature>
<evidence type="ECO:0000256" key="5">
    <source>
        <dbReference type="ARBA" id="ARBA00022840"/>
    </source>
</evidence>
<name>A0A7I8IIG0_SPIIN</name>
<evidence type="ECO:0000313" key="10">
    <source>
        <dbReference type="EMBL" id="CAA2617247.1"/>
    </source>
</evidence>
<evidence type="ECO:0000256" key="8">
    <source>
        <dbReference type="SAM" id="MobiDB-lite"/>
    </source>
</evidence>
<keyword evidence="5 6" id="KW-0067">ATP-binding</keyword>
<evidence type="ECO:0000256" key="1">
    <source>
        <dbReference type="ARBA" id="ARBA00022527"/>
    </source>
</evidence>
<dbReference type="PANTHER" id="PTHR43895:SF151">
    <property type="entry name" value="CBL-INTERACTING SERINE_THREONINE-PROTEIN KINASE 11"/>
    <property type="match status" value="1"/>
</dbReference>
<dbReference type="InterPro" id="IPR011009">
    <property type="entry name" value="Kinase-like_dom_sf"/>
</dbReference>
<dbReference type="PROSITE" id="PS00107">
    <property type="entry name" value="PROTEIN_KINASE_ATP"/>
    <property type="match status" value="1"/>
</dbReference>
<comment type="similarity">
    <text evidence="7">Belongs to the protein kinase superfamily.</text>
</comment>
<evidence type="ECO:0000256" key="6">
    <source>
        <dbReference type="PROSITE-ProRule" id="PRU10141"/>
    </source>
</evidence>
<dbReference type="InterPro" id="IPR017441">
    <property type="entry name" value="Protein_kinase_ATP_BS"/>
</dbReference>
<sequence>MAEAGEQWPAEGGGIREEKVLFGKYELGRLLGRGAFAKVYLAKDVRSGESAAVKCISKQRIIKGGLAANIKREISIMRRLRHPHIVRLTEVLASRSKIYFVMELVKGGELFSRLSRGVFHRDLKPENLLLDENGDLKVTDFGLSAVSDQTGHDGLLHTLCGTPAYVAPEILAKKGYDGAKVDVWSCGIVLFKICRGEFRCPRWFSPELKRLIGRLLDTNPETRSTVEEIIRDPWFRKDWTERGGGTDGLRPQASRHQAGGGGGGGGKGPQCLRHHLLLVRVRPFRAVRAPPRRRERAVVSGGATAQAALGMLEQAARGEELVVRKEGKKVLSMLTIEAPNGTLIAAAGVSRLNDELSVVELEEGPEIPPTLEGFWEQKLMPVLKSLPWPPPPPPQDPSEARPPPCRRTVAAGPPFVPGS</sequence>
<keyword evidence="4" id="KW-0418">Kinase</keyword>
<dbReference type="AlphaFoldDB" id="A0A7I8IIG0"/>
<dbReference type="InterPro" id="IPR000719">
    <property type="entry name" value="Prot_kinase_dom"/>
</dbReference>
<dbReference type="GO" id="GO:0005524">
    <property type="term" value="F:ATP binding"/>
    <property type="evidence" value="ECO:0007669"/>
    <property type="project" value="UniProtKB-UniRule"/>
</dbReference>
<keyword evidence="2" id="KW-0808">Transferase</keyword>
<evidence type="ECO:0000259" key="9">
    <source>
        <dbReference type="PROSITE" id="PS50011"/>
    </source>
</evidence>